<name>A0ABW5AJJ9_9BRAD</name>
<dbReference type="RefSeq" id="WP_378477553.1">
    <property type="nucleotide sequence ID" value="NZ_JBHUIW010000008.1"/>
</dbReference>
<dbReference type="Proteomes" id="UP001597314">
    <property type="component" value="Unassembled WGS sequence"/>
</dbReference>
<dbReference type="Pfam" id="PF13439">
    <property type="entry name" value="Glyco_transf_4"/>
    <property type="match status" value="1"/>
</dbReference>
<evidence type="ECO:0000256" key="2">
    <source>
        <dbReference type="ARBA" id="ARBA00022679"/>
    </source>
</evidence>
<evidence type="ECO:0000313" key="5">
    <source>
        <dbReference type="EMBL" id="MFD2182375.1"/>
    </source>
</evidence>
<keyword evidence="1 5" id="KW-0328">Glycosyltransferase</keyword>
<organism evidence="5 6">
    <name type="scientific">Rhodoplanes azumiensis</name>
    <dbReference type="NCBI Taxonomy" id="1897628"/>
    <lineage>
        <taxon>Bacteria</taxon>
        <taxon>Pseudomonadati</taxon>
        <taxon>Pseudomonadota</taxon>
        <taxon>Alphaproteobacteria</taxon>
        <taxon>Hyphomicrobiales</taxon>
        <taxon>Nitrobacteraceae</taxon>
        <taxon>Rhodoplanes</taxon>
    </lineage>
</organism>
<dbReference type="Pfam" id="PF13692">
    <property type="entry name" value="Glyco_trans_1_4"/>
    <property type="match status" value="1"/>
</dbReference>
<dbReference type="EMBL" id="JBHUIW010000008">
    <property type="protein sequence ID" value="MFD2182375.1"/>
    <property type="molecule type" value="Genomic_DNA"/>
</dbReference>
<gene>
    <name evidence="5" type="ORF">ACFSOX_09445</name>
</gene>
<evidence type="ECO:0000256" key="1">
    <source>
        <dbReference type="ARBA" id="ARBA00022676"/>
    </source>
</evidence>
<proteinExistence type="predicted"/>
<dbReference type="GO" id="GO:0016757">
    <property type="term" value="F:glycosyltransferase activity"/>
    <property type="evidence" value="ECO:0007669"/>
    <property type="project" value="UniProtKB-KW"/>
</dbReference>
<evidence type="ECO:0000313" key="6">
    <source>
        <dbReference type="Proteomes" id="UP001597314"/>
    </source>
</evidence>
<accession>A0ABW5AJJ9</accession>
<dbReference type="PANTHER" id="PTHR12526:SF510">
    <property type="entry name" value="D-INOSITOL 3-PHOSPHATE GLYCOSYLTRANSFERASE"/>
    <property type="match status" value="1"/>
</dbReference>
<sequence>MSRRPGTIVFVITDLRVGGAEAMLERLVTAEPRLAETPIVVSLLPGGRHVETLRAAGIRVVELRFDTVLGMPAGLIRLARLIARERPDVVQGWMYHGDLAALLALRLSGRRRRTRLLWGIRCADLDLARYGRQLGLVVRACARLSGQPDVVTANSGAGLEAHLRLGYRPRRAEVVANGIDTDRFRPDPAGRLAVRDELGLPAEGVVLAHVARVDPAKDHDGFLAAMDMLPEVRAMMIGAGTERLPPRPNVLGLGQRDDVARLLAAADIVVSSSTTEGFSNAIAEGMACGLPAVATDVGDTRLIVDDTGLLVRPGDPGAFAEAVRRLVAEGSAGRADRGARARARVVDCFSIARAQARFAALYAAEPAPPTSPADRPHPVSDRAPRTEAGREAPSG</sequence>
<dbReference type="InterPro" id="IPR028098">
    <property type="entry name" value="Glyco_trans_4-like_N"/>
</dbReference>
<evidence type="ECO:0000259" key="4">
    <source>
        <dbReference type="Pfam" id="PF13439"/>
    </source>
</evidence>
<reference evidence="6" key="1">
    <citation type="journal article" date="2019" name="Int. J. Syst. Evol. Microbiol.">
        <title>The Global Catalogue of Microorganisms (GCM) 10K type strain sequencing project: providing services to taxonomists for standard genome sequencing and annotation.</title>
        <authorList>
            <consortium name="The Broad Institute Genomics Platform"/>
            <consortium name="The Broad Institute Genome Sequencing Center for Infectious Disease"/>
            <person name="Wu L."/>
            <person name="Ma J."/>
        </authorList>
    </citation>
    <scope>NUCLEOTIDE SEQUENCE [LARGE SCALE GENOMIC DNA]</scope>
    <source>
        <strain evidence="6">CGMCC 1.6774</strain>
    </source>
</reference>
<feature type="region of interest" description="Disordered" evidence="3">
    <location>
        <begin position="365"/>
        <end position="395"/>
    </location>
</feature>
<dbReference type="SUPFAM" id="SSF53756">
    <property type="entry name" value="UDP-Glycosyltransferase/glycogen phosphorylase"/>
    <property type="match status" value="1"/>
</dbReference>
<keyword evidence="2 5" id="KW-0808">Transferase</keyword>
<keyword evidence="6" id="KW-1185">Reference proteome</keyword>
<dbReference type="EC" id="2.4.-.-" evidence="5"/>
<dbReference type="PANTHER" id="PTHR12526">
    <property type="entry name" value="GLYCOSYLTRANSFERASE"/>
    <property type="match status" value="1"/>
</dbReference>
<comment type="caution">
    <text evidence="5">The sequence shown here is derived from an EMBL/GenBank/DDBJ whole genome shotgun (WGS) entry which is preliminary data.</text>
</comment>
<protein>
    <submittedName>
        <fullName evidence="5">Glycosyltransferase</fullName>
        <ecNumber evidence="5">2.4.-.-</ecNumber>
    </submittedName>
</protein>
<feature type="domain" description="Glycosyltransferase subfamily 4-like N-terminal" evidence="4">
    <location>
        <begin position="17"/>
        <end position="183"/>
    </location>
</feature>
<feature type="compositionally biased region" description="Basic and acidic residues" evidence="3">
    <location>
        <begin position="374"/>
        <end position="395"/>
    </location>
</feature>
<dbReference type="Gene3D" id="3.40.50.2000">
    <property type="entry name" value="Glycogen Phosphorylase B"/>
    <property type="match status" value="2"/>
</dbReference>
<evidence type="ECO:0000256" key="3">
    <source>
        <dbReference type="SAM" id="MobiDB-lite"/>
    </source>
</evidence>